<dbReference type="InterPro" id="IPR029062">
    <property type="entry name" value="Class_I_gatase-like"/>
</dbReference>
<accession>E0XSX3</accession>
<reference evidence="2" key="1">
    <citation type="journal article" date="2011" name="Environ. Microbiol.">
        <title>Time-series analyses of Monterey Bay coastal microbial picoplankton using a 'genome proxy' microarray.</title>
        <authorList>
            <person name="Rich V.I."/>
            <person name="Pham V.D."/>
            <person name="Eppley J."/>
            <person name="Shi Y."/>
            <person name="DeLong E.F."/>
        </authorList>
    </citation>
    <scope>NUCLEOTIDE SEQUENCE</scope>
</reference>
<evidence type="ECO:0008006" key="3">
    <source>
        <dbReference type="Google" id="ProtNLM"/>
    </source>
</evidence>
<keyword evidence="1" id="KW-1133">Transmembrane helix</keyword>
<dbReference type="EMBL" id="GU474867">
    <property type="protein sequence ID" value="ADI17514.1"/>
    <property type="molecule type" value="Genomic_DNA"/>
</dbReference>
<dbReference type="PANTHER" id="PTHR37947">
    <property type="entry name" value="BLL2462 PROTEIN"/>
    <property type="match status" value="1"/>
</dbReference>
<evidence type="ECO:0000313" key="2">
    <source>
        <dbReference type="EMBL" id="ADI17514.1"/>
    </source>
</evidence>
<dbReference type="SUPFAM" id="SSF53300">
    <property type="entry name" value="vWA-like"/>
    <property type="match status" value="1"/>
</dbReference>
<name>E0XSX3_9BACT</name>
<feature type="transmembrane region" description="Helical" evidence="1">
    <location>
        <begin position="28"/>
        <end position="52"/>
    </location>
</feature>
<feature type="transmembrane region" description="Helical" evidence="1">
    <location>
        <begin position="672"/>
        <end position="688"/>
    </location>
</feature>
<sequence>MLFIGVPVIFFFVHYVYSRTYPYVAGRIFWLLVSLRSIVFFFLLCLLIEPILEVRNKLVRKPSVLMLIDTSPSMAVSDGNESRLDEIRNFFNSDLWVSKTKEFEFHPWAFSDTVYPVSIDTLHKLKVGGRSTKLGEALEHTVSNSAEAGDIKGVLVVSDGIHNAGLNPLELAKDFLIPVFSLFPSSMSIHADLKIIEAEAQAINYSNQEAKIKVTVSGNGFAGQRSDLVVSEKGKEISRSPLEFTGQLQEVEISILPSASGTHLYRIKIVPLEGEVTHLNNEIMTSLEVKKEKVRVLLIGSRPNSDVAFLYRTLAGDSTLTVTSAIQKSAGELYTGKLDSVHFQSIDVFVLVGYDPQMWSSRMLSALEKEINNGKGLLWVAGSDGFHQASIALPSQFFPFEISNKSFLKEDVFLRISEDSFDHPIFVQGAISQGENWDEMAPLNGLFPITLSKKNAQVLIESTTGYPVFISGEYKRGKMIFALSQSFWSIDMKSRGLKASPGIVSLFWKSAVKWLGTHTNNNRLEVIAERPVYRAGMSVMFSGQFTEVDHELELKCIVGVKLDNGELVNLNLQMDGFYRGRWLKPPSGEYYYRPFATCGDNVIQGQKGRVVVDTYSVEWAELETNISLLENLTTPNGGSTFRLSAASEMFEQWDFDHYVDTEINLFRLEKNSLTLCLIVILLFIEWWLRRRLGMV</sequence>
<dbReference type="InterPro" id="IPR036465">
    <property type="entry name" value="vWFA_dom_sf"/>
</dbReference>
<dbReference type="PANTHER" id="PTHR37947:SF1">
    <property type="entry name" value="BLL2462 PROTEIN"/>
    <property type="match status" value="1"/>
</dbReference>
<proteinExistence type="predicted"/>
<dbReference type="AlphaFoldDB" id="E0XSX3"/>
<dbReference type="SUPFAM" id="SSF52317">
    <property type="entry name" value="Class I glutamine amidotransferase-like"/>
    <property type="match status" value="1"/>
</dbReference>
<organism evidence="2">
    <name type="scientific">uncultured bacterium HF0130_06E03</name>
    <dbReference type="NCBI Taxonomy" id="710813"/>
    <lineage>
        <taxon>Bacteria</taxon>
        <taxon>environmental samples</taxon>
    </lineage>
</organism>
<dbReference type="Gene3D" id="3.40.50.410">
    <property type="entry name" value="von Willebrand factor, type A domain"/>
    <property type="match status" value="1"/>
</dbReference>
<keyword evidence="1" id="KW-0472">Membrane</keyword>
<dbReference type="Gene3D" id="3.40.50.880">
    <property type="match status" value="1"/>
</dbReference>
<keyword evidence="1" id="KW-0812">Transmembrane</keyword>
<evidence type="ECO:0000256" key="1">
    <source>
        <dbReference type="SAM" id="Phobius"/>
    </source>
</evidence>
<protein>
    <recommendedName>
        <fullName evidence="3">VWFA domain-containing protein</fullName>
    </recommendedName>
</protein>